<feature type="binding site" evidence="7 8">
    <location>
        <position position="104"/>
    </location>
    <ligand>
        <name>FMN</name>
        <dbReference type="ChEBI" id="CHEBI:58210"/>
    </ligand>
</feature>
<comment type="caution">
    <text evidence="7">Lacks conserved residue(s) required for the propagation of feature annotation.</text>
</comment>
<dbReference type="PROSITE" id="PS01064">
    <property type="entry name" value="PYRIDOX_OXIDASE"/>
    <property type="match status" value="1"/>
</dbReference>
<dbReference type="UniPathway" id="UPA01068">
    <property type="reaction ID" value="UER00304"/>
</dbReference>
<dbReference type="PANTHER" id="PTHR10851:SF0">
    <property type="entry name" value="PYRIDOXINE-5'-PHOSPHATE OXIDASE"/>
    <property type="match status" value="1"/>
</dbReference>
<comment type="similarity">
    <text evidence="1 7">Belongs to the pyridoxamine 5'-phosphate oxidase family.</text>
</comment>
<dbReference type="PANTHER" id="PTHR10851">
    <property type="entry name" value="PYRIDOXINE-5-PHOSPHATE OXIDASE"/>
    <property type="match status" value="1"/>
</dbReference>
<evidence type="ECO:0000256" key="5">
    <source>
        <dbReference type="ARBA" id="ARBA00023002"/>
    </source>
</evidence>
<feature type="binding site" evidence="7 8">
    <location>
        <position position="81"/>
    </location>
    <ligand>
        <name>FMN</name>
        <dbReference type="ChEBI" id="CHEBI:58210"/>
    </ligand>
</feature>
<dbReference type="GO" id="GO:0008615">
    <property type="term" value="P:pyridoxine biosynthetic process"/>
    <property type="evidence" value="ECO:0007669"/>
    <property type="project" value="UniProtKB-UniRule"/>
</dbReference>
<dbReference type="InterPro" id="IPR012349">
    <property type="entry name" value="Split_barrel_FMN-bd"/>
</dbReference>
<feature type="domain" description="Pyridoxamine 5'-phosphate oxidase N-terminal" evidence="9">
    <location>
        <begin position="33"/>
        <end position="152"/>
    </location>
</feature>
<proteinExistence type="inferred from homology"/>
<comment type="function">
    <text evidence="7">Catalyzes the oxidation of either pyridoxine 5'-phosphate (PNP) or pyridoxamine 5'-phosphate (PMP) into pyridoxal 5'-phosphate (PLP).</text>
</comment>
<name>A0A368KYF5_9BURK</name>
<evidence type="ECO:0000259" key="9">
    <source>
        <dbReference type="Pfam" id="PF01243"/>
    </source>
</evidence>
<dbReference type="InterPro" id="IPR019576">
    <property type="entry name" value="Pyridoxamine_oxidase_dimer_C"/>
</dbReference>
<dbReference type="EC" id="1.4.3.5" evidence="7"/>
<evidence type="ECO:0000259" key="10">
    <source>
        <dbReference type="Pfam" id="PF10590"/>
    </source>
</evidence>
<comment type="catalytic activity">
    <reaction evidence="7">
        <text>pyridoxamine 5'-phosphate + O2 + H2O = pyridoxal 5'-phosphate + H2O2 + NH4(+)</text>
        <dbReference type="Rhea" id="RHEA:15817"/>
        <dbReference type="ChEBI" id="CHEBI:15377"/>
        <dbReference type="ChEBI" id="CHEBI:15379"/>
        <dbReference type="ChEBI" id="CHEBI:16240"/>
        <dbReference type="ChEBI" id="CHEBI:28938"/>
        <dbReference type="ChEBI" id="CHEBI:58451"/>
        <dbReference type="ChEBI" id="CHEBI:597326"/>
        <dbReference type="EC" id="1.4.3.5"/>
    </reaction>
</comment>
<dbReference type="RefSeq" id="WP_114403684.1">
    <property type="nucleotide sequence ID" value="NZ_QPGB01000007.1"/>
</dbReference>
<feature type="binding site" evidence="7">
    <location>
        <position position="126"/>
    </location>
    <ligand>
        <name>substrate</name>
    </ligand>
</feature>
<gene>
    <name evidence="7 11" type="primary">pdxH</name>
    <name evidence="11" type="ORF">DU000_12160</name>
</gene>
<dbReference type="NCBIfam" id="NF004231">
    <property type="entry name" value="PRK05679.1"/>
    <property type="match status" value="1"/>
</dbReference>
<dbReference type="Gene3D" id="2.30.110.10">
    <property type="entry name" value="Electron Transport, Fmn-binding Protein, Chain A"/>
    <property type="match status" value="1"/>
</dbReference>
<dbReference type="Proteomes" id="UP000252357">
    <property type="component" value="Unassembled WGS sequence"/>
</dbReference>
<feature type="binding site" evidence="7">
    <location>
        <begin position="189"/>
        <end position="191"/>
    </location>
    <ligand>
        <name>substrate</name>
    </ligand>
</feature>
<protein>
    <recommendedName>
        <fullName evidence="7">Pyridoxine/pyridoxamine 5'-phosphate oxidase</fullName>
        <ecNumber evidence="7">1.4.3.5</ecNumber>
    </recommendedName>
    <alternativeName>
        <fullName evidence="7">PNP/PMP oxidase</fullName>
        <shortName evidence="7">PNPOx</shortName>
    </alternativeName>
    <alternativeName>
        <fullName evidence="7">Pyridoxal 5'-phosphate synthase</fullName>
    </alternativeName>
</protein>
<dbReference type="HAMAP" id="MF_01629">
    <property type="entry name" value="PdxH"/>
    <property type="match status" value="1"/>
</dbReference>
<evidence type="ECO:0000256" key="8">
    <source>
        <dbReference type="PIRSR" id="PIRSR000190-2"/>
    </source>
</evidence>
<dbReference type="NCBIfam" id="TIGR00558">
    <property type="entry name" value="pdxH"/>
    <property type="match status" value="1"/>
</dbReference>
<dbReference type="EMBL" id="QPGB01000007">
    <property type="protein sequence ID" value="RCS56475.1"/>
    <property type="molecule type" value="Genomic_DNA"/>
</dbReference>
<keyword evidence="12" id="KW-1185">Reference proteome</keyword>
<evidence type="ECO:0000256" key="7">
    <source>
        <dbReference type="HAMAP-Rule" id="MF_01629"/>
    </source>
</evidence>
<accession>A0A368KYF5</accession>
<dbReference type="InterPro" id="IPR019740">
    <property type="entry name" value="Pyridox_Oxase_CS"/>
</dbReference>
<comment type="caution">
    <text evidence="11">The sequence shown here is derived from an EMBL/GenBank/DDBJ whole genome shotgun (WGS) entry which is preliminary data.</text>
</comment>
<evidence type="ECO:0000256" key="3">
    <source>
        <dbReference type="ARBA" id="ARBA00022630"/>
    </source>
</evidence>
<feature type="binding site" evidence="7 8">
    <location>
        <position position="183"/>
    </location>
    <ligand>
        <name>FMN</name>
        <dbReference type="ChEBI" id="CHEBI:58210"/>
    </ligand>
</feature>
<dbReference type="GO" id="GO:0010181">
    <property type="term" value="F:FMN binding"/>
    <property type="evidence" value="ECO:0007669"/>
    <property type="project" value="UniProtKB-UniRule"/>
</dbReference>
<comment type="catalytic activity">
    <reaction evidence="7">
        <text>pyridoxine 5'-phosphate + O2 = pyridoxal 5'-phosphate + H2O2</text>
        <dbReference type="Rhea" id="RHEA:15149"/>
        <dbReference type="ChEBI" id="CHEBI:15379"/>
        <dbReference type="ChEBI" id="CHEBI:16240"/>
        <dbReference type="ChEBI" id="CHEBI:58589"/>
        <dbReference type="ChEBI" id="CHEBI:597326"/>
        <dbReference type="EC" id="1.4.3.5"/>
    </reaction>
</comment>
<feature type="binding site" evidence="7">
    <location>
        <position position="65"/>
    </location>
    <ligand>
        <name>substrate</name>
    </ligand>
</feature>
<feature type="domain" description="Pyridoxine 5'-phosphate oxidase dimerisation C-terminal" evidence="10">
    <location>
        <begin position="170"/>
        <end position="211"/>
    </location>
</feature>
<dbReference type="SUPFAM" id="SSF50475">
    <property type="entry name" value="FMN-binding split barrel"/>
    <property type="match status" value="1"/>
</dbReference>
<organism evidence="11 12">
    <name type="scientific">Parvibium lacunae</name>
    <dbReference type="NCBI Taxonomy" id="1888893"/>
    <lineage>
        <taxon>Bacteria</taxon>
        <taxon>Pseudomonadati</taxon>
        <taxon>Pseudomonadota</taxon>
        <taxon>Betaproteobacteria</taxon>
        <taxon>Burkholderiales</taxon>
        <taxon>Alcaligenaceae</taxon>
        <taxon>Parvibium</taxon>
    </lineage>
</organism>
<feature type="binding site" evidence="7 8">
    <location>
        <position position="82"/>
    </location>
    <ligand>
        <name>FMN</name>
        <dbReference type="ChEBI" id="CHEBI:58210"/>
    </ligand>
</feature>
<dbReference type="FunFam" id="2.30.110.10:FF:000020">
    <property type="entry name" value="PNPO isoform 11"/>
    <property type="match status" value="1"/>
</dbReference>
<feature type="binding site" evidence="7">
    <location>
        <position position="122"/>
    </location>
    <ligand>
        <name>substrate</name>
    </ligand>
</feature>
<keyword evidence="3 7" id="KW-0285">Flavoprotein</keyword>
<comment type="cofactor">
    <cofactor evidence="7 8">
        <name>FMN</name>
        <dbReference type="ChEBI" id="CHEBI:58210"/>
    </cofactor>
    <text evidence="7 8">Binds 1 FMN per subunit.</text>
</comment>
<comment type="subunit">
    <text evidence="2 7">Homodimer.</text>
</comment>
<dbReference type="PIRSF" id="PIRSF000190">
    <property type="entry name" value="Pyd_amn-ph_oxd"/>
    <property type="match status" value="1"/>
</dbReference>
<dbReference type="InterPro" id="IPR000659">
    <property type="entry name" value="Pyridox_Oxase"/>
</dbReference>
<evidence type="ECO:0000256" key="4">
    <source>
        <dbReference type="ARBA" id="ARBA00022643"/>
    </source>
</evidence>
<feature type="binding site" evidence="7 8">
    <location>
        <begin position="75"/>
        <end position="76"/>
    </location>
    <ligand>
        <name>FMN</name>
        <dbReference type="ChEBI" id="CHEBI:58210"/>
    </ligand>
</feature>
<dbReference type="AlphaFoldDB" id="A0A368KYF5"/>
<feature type="binding site" evidence="7">
    <location>
        <begin position="60"/>
        <end position="65"/>
    </location>
    <ligand>
        <name>FMN</name>
        <dbReference type="ChEBI" id="CHEBI:58210"/>
    </ligand>
</feature>
<reference evidence="11 12" key="1">
    <citation type="journal article" date="2018" name="Int. J. Syst. Evol. Microbiol.">
        <title>Parvibium lacunae gen. nov., sp. nov., a new member of the family Alcaligenaceae isolated from a freshwater pond.</title>
        <authorList>
            <person name="Chen W.M."/>
            <person name="Xie P.B."/>
            <person name="Hsu M.Y."/>
            <person name="Sheu S.Y."/>
        </authorList>
    </citation>
    <scope>NUCLEOTIDE SEQUENCE [LARGE SCALE GENOMIC DNA]</scope>
    <source>
        <strain evidence="11 12">KMB9</strain>
    </source>
</reference>
<comment type="pathway">
    <text evidence="7">Cofactor metabolism; pyridoxal 5'-phosphate salvage; pyridoxal 5'-phosphate from pyridoxamine 5'-phosphate: step 1/1.</text>
</comment>
<evidence type="ECO:0000256" key="2">
    <source>
        <dbReference type="ARBA" id="ARBA00011738"/>
    </source>
</evidence>
<dbReference type="GO" id="GO:0004733">
    <property type="term" value="F:pyridoxamine phosphate oxidase activity"/>
    <property type="evidence" value="ECO:0007669"/>
    <property type="project" value="UniProtKB-UniRule"/>
</dbReference>
<keyword evidence="4 7" id="KW-0288">FMN</keyword>
<keyword evidence="5 7" id="KW-0560">Oxidoreductase</keyword>
<evidence type="ECO:0000313" key="12">
    <source>
        <dbReference type="Proteomes" id="UP000252357"/>
    </source>
</evidence>
<feature type="binding site" evidence="7 8">
    <location>
        <position position="193"/>
    </location>
    <ligand>
        <name>FMN</name>
        <dbReference type="ChEBI" id="CHEBI:58210"/>
    </ligand>
</feature>
<evidence type="ECO:0000313" key="11">
    <source>
        <dbReference type="EMBL" id="RCS56475.1"/>
    </source>
</evidence>
<feature type="binding site" evidence="7 8">
    <location>
        <begin position="139"/>
        <end position="140"/>
    </location>
    <ligand>
        <name>FMN</name>
        <dbReference type="ChEBI" id="CHEBI:58210"/>
    </ligand>
</feature>
<comment type="pathway">
    <text evidence="7">Cofactor metabolism; pyridoxal 5'-phosphate salvage; pyridoxal 5'-phosphate from pyridoxine 5'-phosphate: step 1/1.</text>
</comment>
<evidence type="ECO:0000256" key="1">
    <source>
        <dbReference type="ARBA" id="ARBA00007301"/>
    </source>
</evidence>
<dbReference type="InterPro" id="IPR011576">
    <property type="entry name" value="Pyridox_Oxase_N"/>
</dbReference>
<dbReference type="Pfam" id="PF01243">
    <property type="entry name" value="PNPOx_N"/>
    <property type="match status" value="1"/>
</dbReference>
<keyword evidence="6 7" id="KW-0664">Pyridoxine biosynthesis</keyword>
<dbReference type="OrthoDB" id="9780392at2"/>
<dbReference type="Pfam" id="PF10590">
    <property type="entry name" value="PNP_phzG_C"/>
    <property type="match status" value="1"/>
</dbReference>
<sequence>MDLTHLRQDYRQAALNEEDVAADPLQQFDHWFSQALKSNLPEPYAMTLATANQQGQPSARIVLLRGYDEQGLLFFTNYQSRKGHELAQNAHAALLFYWAELERQVRIEGQVRFASTEESDRYYASRPVGNRLGAWASPQSQAIPSRQFLEEREAQFRAQYGDEPPRPKHWGGYRLQPTQFEFWQGRPSRLHDRINYSLSQRGQWLIERLAP</sequence>
<evidence type="ECO:0000256" key="6">
    <source>
        <dbReference type="ARBA" id="ARBA00023096"/>
    </source>
</evidence>